<dbReference type="PANTHER" id="PTHR43785">
    <property type="entry name" value="GAMMA-GLUTAMYLPUTRESCINE SYNTHETASE"/>
    <property type="match status" value="1"/>
</dbReference>
<feature type="domain" description="GS catalytic" evidence="8">
    <location>
        <begin position="114"/>
        <end position="438"/>
    </location>
</feature>
<reference evidence="9 10" key="1">
    <citation type="submission" date="2016-10" db="EMBL/GenBank/DDBJ databases">
        <authorList>
            <person name="de Groot N.N."/>
        </authorList>
    </citation>
    <scope>NUCLEOTIDE SEQUENCE [LARGE SCALE GENOMIC DNA]</scope>
    <source>
        <strain evidence="9 10">DSM 1801</strain>
    </source>
</reference>
<evidence type="ECO:0000259" key="7">
    <source>
        <dbReference type="PROSITE" id="PS51986"/>
    </source>
</evidence>
<evidence type="ECO:0000256" key="4">
    <source>
        <dbReference type="ARBA" id="ARBA00022840"/>
    </source>
</evidence>
<evidence type="ECO:0000256" key="5">
    <source>
        <dbReference type="PROSITE-ProRule" id="PRU01330"/>
    </source>
</evidence>
<dbReference type="PANTHER" id="PTHR43785:SF12">
    <property type="entry name" value="TYPE-1 GLUTAMINE SYNTHETASE 2"/>
    <property type="match status" value="1"/>
</dbReference>
<dbReference type="InterPro" id="IPR008146">
    <property type="entry name" value="Gln_synth_cat_dom"/>
</dbReference>
<protein>
    <submittedName>
        <fullName evidence="9">Glutamine synthetase</fullName>
    </submittedName>
</protein>
<dbReference type="PROSITE" id="PS51986">
    <property type="entry name" value="GS_BETA_GRASP"/>
    <property type="match status" value="1"/>
</dbReference>
<keyword evidence="4" id="KW-0067">ATP-binding</keyword>
<dbReference type="GO" id="GO:0004356">
    <property type="term" value="F:glutamine synthetase activity"/>
    <property type="evidence" value="ECO:0007669"/>
    <property type="project" value="InterPro"/>
</dbReference>
<dbReference type="Gene3D" id="3.30.590.10">
    <property type="entry name" value="Glutamine synthetase/guanido kinase, catalytic domain"/>
    <property type="match status" value="1"/>
</dbReference>
<evidence type="ECO:0000313" key="10">
    <source>
        <dbReference type="Proteomes" id="UP000199800"/>
    </source>
</evidence>
<sequence>MRKGAIFVSRYTKQDIMDMVEEEDVEFIRLQFVDIFGTLKNMAVTTSQLEKVLNDKCMFDGAAIEGMDDHVGHLFLVPDLDTFTIIPWRPQQGKVARLLCDVRKENGESFEADSRNVLKKVIKKASKLGYTLDVGSECEFYLFDTDENGEPTTKTREKGAYFDIGPLDQGQNARREMVMFLEEMGFEVESSYHSRAVAQHEIDFKSDDALRSADNIATFKMVVRTTARRHGYHATFMPKPLCGVNGSGMHLTFKLYDQMGRNVFTDREKENKISDIAYYFTAGILEHIKGMTLLNNPIINSYKRLVKGYNAPVEVNWSESARDTLVRIESASDGGTQLILRSPDAASNPYLVIAACLAAGLEGIEKKKTSCIKDNKERVEILPSNLECAIQEFEKDTFIRDVVGKQIATKLVERKKKEWDEYCKQVSNWEIEQYLYRI</sequence>
<keyword evidence="10" id="KW-1185">Reference proteome</keyword>
<dbReference type="AlphaFoldDB" id="A0A1H9YNX6"/>
<evidence type="ECO:0000259" key="8">
    <source>
        <dbReference type="PROSITE" id="PS51987"/>
    </source>
</evidence>
<dbReference type="GO" id="GO:0006542">
    <property type="term" value="P:glutamine biosynthetic process"/>
    <property type="evidence" value="ECO:0007669"/>
    <property type="project" value="InterPro"/>
</dbReference>
<gene>
    <name evidence="9" type="ORF">SAMN04487772_102129</name>
</gene>
<dbReference type="InterPro" id="IPR014746">
    <property type="entry name" value="Gln_synth/guanido_kin_cat_dom"/>
</dbReference>
<proteinExistence type="inferred from homology"/>
<evidence type="ECO:0000256" key="1">
    <source>
        <dbReference type="ARBA" id="ARBA00009897"/>
    </source>
</evidence>
<evidence type="ECO:0000256" key="6">
    <source>
        <dbReference type="RuleBase" id="RU000384"/>
    </source>
</evidence>
<name>A0A1H9YNX6_9FIRM</name>
<organism evidence="9 10">
    <name type="scientific">[Clostridium] polysaccharolyticum</name>
    <dbReference type="NCBI Taxonomy" id="29364"/>
    <lineage>
        <taxon>Bacteria</taxon>
        <taxon>Bacillati</taxon>
        <taxon>Bacillota</taxon>
        <taxon>Clostridia</taxon>
        <taxon>Lachnospirales</taxon>
        <taxon>Lachnospiraceae</taxon>
    </lineage>
</organism>
<dbReference type="GO" id="GO:0005524">
    <property type="term" value="F:ATP binding"/>
    <property type="evidence" value="ECO:0007669"/>
    <property type="project" value="UniProtKB-KW"/>
</dbReference>
<dbReference type="EMBL" id="FOHN01000002">
    <property type="protein sequence ID" value="SES70826.1"/>
    <property type="molecule type" value="Genomic_DNA"/>
</dbReference>
<dbReference type="InterPro" id="IPR008147">
    <property type="entry name" value="Gln_synt_N"/>
</dbReference>
<comment type="similarity">
    <text evidence="1 5 6">Belongs to the glutamine synthetase family.</text>
</comment>
<feature type="domain" description="GS beta-grasp" evidence="7">
    <location>
        <begin position="23"/>
        <end position="107"/>
    </location>
</feature>
<evidence type="ECO:0000256" key="3">
    <source>
        <dbReference type="ARBA" id="ARBA00022741"/>
    </source>
</evidence>
<dbReference type="InterPro" id="IPR036651">
    <property type="entry name" value="Gln_synt_N_sf"/>
</dbReference>
<evidence type="ECO:0000313" key="9">
    <source>
        <dbReference type="EMBL" id="SES70826.1"/>
    </source>
</evidence>
<accession>A0A1H9YNX6</accession>
<dbReference type="SMART" id="SM01230">
    <property type="entry name" value="Gln-synt_C"/>
    <property type="match status" value="1"/>
</dbReference>
<dbReference type="Proteomes" id="UP000199800">
    <property type="component" value="Unassembled WGS sequence"/>
</dbReference>
<evidence type="ECO:0000256" key="2">
    <source>
        <dbReference type="ARBA" id="ARBA00022598"/>
    </source>
</evidence>
<keyword evidence="3" id="KW-0547">Nucleotide-binding</keyword>
<dbReference type="Gene3D" id="3.10.20.70">
    <property type="entry name" value="Glutamine synthetase, N-terminal domain"/>
    <property type="match status" value="1"/>
</dbReference>
<dbReference type="Pfam" id="PF00120">
    <property type="entry name" value="Gln-synt_C"/>
    <property type="match status" value="1"/>
</dbReference>
<dbReference type="STRING" id="29364.SAMN04487772_102129"/>
<dbReference type="PROSITE" id="PS51987">
    <property type="entry name" value="GS_CATALYTIC"/>
    <property type="match status" value="1"/>
</dbReference>
<dbReference type="SUPFAM" id="SSF54368">
    <property type="entry name" value="Glutamine synthetase, N-terminal domain"/>
    <property type="match status" value="1"/>
</dbReference>
<dbReference type="SUPFAM" id="SSF55931">
    <property type="entry name" value="Glutamine synthetase/guanido kinase"/>
    <property type="match status" value="1"/>
</dbReference>
<dbReference type="Pfam" id="PF03951">
    <property type="entry name" value="Gln-synt_N"/>
    <property type="match status" value="1"/>
</dbReference>
<keyword evidence="2" id="KW-0436">Ligase</keyword>